<dbReference type="AlphaFoldDB" id="A0A9D0Z0G0"/>
<evidence type="ECO:0000313" key="2">
    <source>
        <dbReference type="Proteomes" id="UP000886725"/>
    </source>
</evidence>
<dbReference type="Gene3D" id="2.10.260.10">
    <property type="match status" value="1"/>
</dbReference>
<name>A0A9D0Z0G0_9FIRM</name>
<dbReference type="Proteomes" id="UP000886725">
    <property type="component" value="Unassembled WGS sequence"/>
</dbReference>
<comment type="caution">
    <text evidence="1">The sequence shown here is derived from an EMBL/GenBank/DDBJ whole genome shotgun (WGS) entry which is preliminary data.</text>
</comment>
<reference evidence="1" key="2">
    <citation type="journal article" date="2021" name="PeerJ">
        <title>Extensive microbial diversity within the chicken gut microbiome revealed by metagenomics and culture.</title>
        <authorList>
            <person name="Gilroy R."/>
            <person name="Ravi A."/>
            <person name="Getino M."/>
            <person name="Pursley I."/>
            <person name="Horton D.L."/>
            <person name="Alikhan N.F."/>
            <person name="Baker D."/>
            <person name="Gharbi K."/>
            <person name="Hall N."/>
            <person name="Watson M."/>
            <person name="Adriaenssens E.M."/>
            <person name="Foster-Nyarko E."/>
            <person name="Jarju S."/>
            <person name="Secka A."/>
            <person name="Antonio M."/>
            <person name="Oren A."/>
            <person name="Chaudhuri R.R."/>
            <person name="La Ragione R."/>
            <person name="Hildebrand F."/>
            <person name="Pallen M.J."/>
        </authorList>
    </citation>
    <scope>NUCLEOTIDE SEQUENCE</scope>
    <source>
        <strain evidence="1">CHK165-10780</strain>
    </source>
</reference>
<gene>
    <name evidence="1" type="ORF">IAC85_05545</name>
</gene>
<evidence type="ECO:0000313" key="1">
    <source>
        <dbReference type="EMBL" id="HIQ65184.1"/>
    </source>
</evidence>
<dbReference type="EMBL" id="DVFU01000107">
    <property type="protein sequence ID" value="HIQ65184.1"/>
    <property type="molecule type" value="Genomic_DNA"/>
</dbReference>
<organism evidence="1 2">
    <name type="scientific">Candidatus Faecenecus gallistercoris</name>
    <dbReference type="NCBI Taxonomy" id="2840793"/>
    <lineage>
        <taxon>Bacteria</taxon>
        <taxon>Bacillati</taxon>
        <taxon>Bacillota</taxon>
        <taxon>Bacillota incertae sedis</taxon>
        <taxon>Candidatus Faecenecus</taxon>
    </lineage>
</organism>
<reference evidence="1" key="1">
    <citation type="submission" date="2020-10" db="EMBL/GenBank/DDBJ databases">
        <authorList>
            <person name="Gilroy R."/>
        </authorList>
    </citation>
    <scope>NUCLEOTIDE SEQUENCE</scope>
    <source>
        <strain evidence="1">CHK165-10780</strain>
    </source>
</reference>
<proteinExistence type="predicted"/>
<protein>
    <submittedName>
        <fullName evidence="1">Uncharacterized protein</fullName>
    </submittedName>
</protein>
<sequence>MKVKNPKSDNSSENCILKLIHIEQDCDKFIVSIPKKKISLQERFQEYHSENMAKEFSWDEDVGKEIW</sequence>
<accession>A0A9D0Z0G0</accession>